<dbReference type="RefSeq" id="XP_040660509.1">
    <property type="nucleotide sequence ID" value="XM_040799626.1"/>
</dbReference>
<evidence type="ECO:0000256" key="8">
    <source>
        <dbReference type="PIRSR" id="PIRSR615500-1"/>
    </source>
</evidence>
<dbReference type="InterPro" id="IPR023827">
    <property type="entry name" value="Peptidase_S8_Asp-AS"/>
</dbReference>
<gene>
    <name evidence="15" type="ORF">DCS_02298</name>
</gene>
<feature type="domain" description="C5a peptidase/Subtilisin-like protease SBT2-like Fn3-like" evidence="14">
    <location>
        <begin position="608"/>
        <end position="720"/>
    </location>
</feature>
<keyword evidence="5 11" id="KW-0732">Signal</keyword>
<dbReference type="InParanoid" id="A0A151GVL1"/>
<dbReference type="InterPro" id="IPR000209">
    <property type="entry name" value="Peptidase_S8/S53_dom"/>
</dbReference>
<keyword evidence="7 9" id="KW-0720">Serine protease</keyword>
<evidence type="ECO:0000256" key="3">
    <source>
        <dbReference type="ARBA" id="ARBA00022525"/>
    </source>
</evidence>
<sequence length="882" mass="94108">MVRPSLLASLAAAASMAVASNSCAEAVPGSYIFEFEDGHRFDAFHKAVLEVGRVRLNITSGIMNACSVQIFDTKQSDKIAENIANLFTTIKTYSQVCRYRSLVPKAPSPGSNNDVRKRGLADGGVGGFPPHVMTQINKLHEQGFTGKGIIIAVIDSGIDYMHPALGGCIGDGCLVSSSADLVGNAYKKHNETSPASSDSDPMKQCDGHGTQVAGVLAARPNRLRFSGVVPDATLKAYRVVDCHGSGESDILMAAYNEAYNDGANIITASIGDSSSGWAQEPWAVVVQRIVEQGVPCISPAGNSGEAGPFHSDSAASGKGVTSVALIDNIWTPTIRFPVIYSIDGGKDIVVHAIAHWKKSEWKNETLEVYATSTNITVEDDACDPLPNSTPDLSNKIVLIRYGHCIVTDKITNAVAKGAKHVIIYNSYYGELIAYSSDKASVGTLARGLGETWIKAIKSGKRVAVKIPMLDKSEGRLLEALNFATPGALNRMSSWGPTWEMDLKPQVAAPGGKILTTYPRALGSYGVGTGTSLACPLVAGIVALIGQVRRTFNPVLINNLLSSTAKPQHFNDGTRYYDDYAPVAQQGGGLVQAYDAAFTTTLLEPSSLSFNDTDHFVKSLNMTISNVGETAVTYTLSNLPAITMYTLSEEGVNTFVFPNEIARAAASMNFSQHSVTLEAGHSASIQIEPTPPAGLNATRLALWSGWIVINGTDDSSHSIPYQGLTGSLRKATVLPPGSVKMALATNQLNYDIIAANVTNVTFTLPRPEIKNGTEVKLPALIAELAVGSPLLTAHIVPLRRCVGMNLTADRWGLESLGQPYRFKGKLRGSGETAHVWNGRLDSGLYAPECKYKFVVGALGIFGNASNRADWDVRETSPFEIKYS</sequence>
<dbReference type="PANTHER" id="PTHR43806">
    <property type="entry name" value="PEPTIDASE S8"/>
    <property type="match status" value="1"/>
</dbReference>
<evidence type="ECO:0000259" key="14">
    <source>
        <dbReference type="Pfam" id="PF06280"/>
    </source>
</evidence>
<feature type="signal peptide" evidence="11">
    <location>
        <begin position="1"/>
        <end position="19"/>
    </location>
</feature>
<dbReference type="Pfam" id="PF00082">
    <property type="entry name" value="Peptidase_S8"/>
    <property type="match status" value="1"/>
</dbReference>
<feature type="active site" description="Charge relay system" evidence="8 9">
    <location>
        <position position="155"/>
    </location>
</feature>
<dbReference type="InterPro" id="IPR003137">
    <property type="entry name" value="PA_domain"/>
</dbReference>
<dbReference type="Pfam" id="PF06280">
    <property type="entry name" value="fn3_5"/>
    <property type="match status" value="1"/>
</dbReference>
<dbReference type="PRINTS" id="PR00723">
    <property type="entry name" value="SUBTILISIN"/>
</dbReference>
<dbReference type="InterPro" id="IPR036852">
    <property type="entry name" value="Peptidase_S8/S53_dom_sf"/>
</dbReference>
<dbReference type="GO" id="GO:0004252">
    <property type="term" value="F:serine-type endopeptidase activity"/>
    <property type="evidence" value="ECO:0007669"/>
    <property type="project" value="UniProtKB-UniRule"/>
</dbReference>
<protein>
    <recommendedName>
        <fullName evidence="17">Subtilisin-like serine protease PR1C</fullName>
    </recommendedName>
</protein>
<keyword evidence="6 9" id="KW-0378">Hydrolase</keyword>
<accession>A0A151GVL1</accession>
<dbReference type="InterPro" id="IPR023828">
    <property type="entry name" value="Peptidase_S8_Ser-AS"/>
</dbReference>
<dbReference type="SUPFAM" id="SSF52743">
    <property type="entry name" value="Subtilisin-like"/>
    <property type="match status" value="1"/>
</dbReference>
<evidence type="ECO:0000256" key="1">
    <source>
        <dbReference type="ARBA" id="ARBA00011073"/>
    </source>
</evidence>
<evidence type="ECO:0000256" key="6">
    <source>
        <dbReference type="ARBA" id="ARBA00022801"/>
    </source>
</evidence>
<dbReference type="Gene3D" id="3.50.30.30">
    <property type="match status" value="1"/>
</dbReference>
<dbReference type="EMBL" id="LAYC01000001">
    <property type="protein sequence ID" value="KYK61157.1"/>
    <property type="molecule type" value="Genomic_DNA"/>
</dbReference>
<dbReference type="SUPFAM" id="SSF52025">
    <property type="entry name" value="PA domain"/>
    <property type="match status" value="1"/>
</dbReference>
<dbReference type="PROSITE" id="PS00138">
    <property type="entry name" value="SUBTILASE_SER"/>
    <property type="match status" value="1"/>
</dbReference>
<feature type="domain" description="Peptidase S8/S53" evidence="12">
    <location>
        <begin position="146"/>
        <end position="568"/>
    </location>
</feature>
<keyword evidence="3" id="KW-0964">Secreted</keyword>
<comment type="similarity">
    <text evidence="1 9 10">Belongs to the peptidase S8 family.</text>
</comment>
<evidence type="ECO:0000256" key="7">
    <source>
        <dbReference type="ARBA" id="ARBA00022825"/>
    </source>
</evidence>
<evidence type="ECO:0000259" key="12">
    <source>
        <dbReference type="Pfam" id="PF00082"/>
    </source>
</evidence>
<dbReference type="STRING" id="98403.A0A151GVL1"/>
<feature type="chain" id="PRO_5007580969" description="Subtilisin-like serine protease PR1C" evidence="11">
    <location>
        <begin position="20"/>
        <end position="882"/>
    </location>
</feature>
<organism evidence="15 16">
    <name type="scientific">Drechmeria coniospora</name>
    <name type="common">Nematophagous fungus</name>
    <name type="synonym">Meria coniospora</name>
    <dbReference type="NCBI Taxonomy" id="98403"/>
    <lineage>
        <taxon>Eukaryota</taxon>
        <taxon>Fungi</taxon>
        <taxon>Dikarya</taxon>
        <taxon>Ascomycota</taxon>
        <taxon>Pezizomycotina</taxon>
        <taxon>Sordariomycetes</taxon>
        <taxon>Hypocreomycetidae</taxon>
        <taxon>Hypocreales</taxon>
        <taxon>Ophiocordycipitaceae</taxon>
        <taxon>Drechmeria</taxon>
    </lineage>
</organism>
<keyword evidence="2" id="KW-0134">Cell wall</keyword>
<name>A0A151GVL1_DRECN</name>
<feature type="domain" description="PA" evidence="13">
    <location>
        <begin position="378"/>
        <end position="429"/>
    </location>
</feature>
<evidence type="ECO:0000256" key="4">
    <source>
        <dbReference type="ARBA" id="ARBA00022670"/>
    </source>
</evidence>
<proteinExistence type="inferred from homology"/>
<dbReference type="Proteomes" id="UP000076580">
    <property type="component" value="Chromosome 01"/>
</dbReference>
<dbReference type="InterPro" id="IPR034187">
    <property type="entry name" value="Peptidases_S8_5"/>
</dbReference>
<keyword evidence="4 9" id="KW-0645">Protease</keyword>
<feature type="active site" description="Charge relay system" evidence="8 9">
    <location>
        <position position="531"/>
    </location>
</feature>
<dbReference type="InterPro" id="IPR046450">
    <property type="entry name" value="PA_dom_sf"/>
</dbReference>
<comment type="caution">
    <text evidence="15">The sequence shown here is derived from an EMBL/GenBank/DDBJ whole genome shotgun (WGS) entry which is preliminary data.</text>
</comment>
<evidence type="ECO:0000256" key="2">
    <source>
        <dbReference type="ARBA" id="ARBA00022512"/>
    </source>
</evidence>
<dbReference type="GeneID" id="63714941"/>
<dbReference type="GO" id="GO:0006508">
    <property type="term" value="P:proteolysis"/>
    <property type="evidence" value="ECO:0007669"/>
    <property type="project" value="UniProtKB-KW"/>
</dbReference>
<dbReference type="PROSITE" id="PS00136">
    <property type="entry name" value="SUBTILASE_ASP"/>
    <property type="match status" value="1"/>
</dbReference>
<dbReference type="InterPro" id="IPR022398">
    <property type="entry name" value="Peptidase_S8_His-AS"/>
</dbReference>
<keyword evidence="16" id="KW-1185">Reference proteome</keyword>
<dbReference type="PROSITE" id="PS51892">
    <property type="entry name" value="SUBTILASE"/>
    <property type="match status" value="1"/>
</dbReference>
<evidence type="ECO:0000256" key="11">
    <source>
        <dbReference type="SAM" id="SignalP"/>
    </source>
</evidence>
<feature type="active site" description="Charge relay system" evidence="8 9">
    <location>
        <position position="208"/>
    </location>
</feature>
<evidence type="ECO:0000313" key="15">
    <source>
        <dbReference type="EMBL" id="KYK61157.1"/>
    </source>
</evidence>
<dbReference type="GO" id="GO:0016020">
    <property type="term" value="C:membrane"/>
    <property type="evidence" value="ECO:0007669"/>
    <property type="project" value="InterPro"/>
</dbReference>
<dbReference type="InterPro" id="IPR010435">
    <property type="entry name" value="C5a/SBT2-like_Fn3"/>
</dbReference>
<dbReference type="AlphaFoldDB" id="A0A151GVL1"/>
<dbReference type="InterPro" id="IPR015500">
    <property type="entry name" value="Peptidase_S8_subtilisin-rel"/>
</dbReference>
<dbReference type="PROSITE" id="PS00137">
    <property type="entry name" value="SUBTILASE_HIS"/>
    <property type="match status" value="1"/>
</dbReference>
<dbReference type="Gene3D" id="3.40.50.200">
    <property type="entry name" value="Peptidase S8/S53 domain"/>
    <property type="match status" value="2"/>
</dbReference>
<evidence type="ECO:0000256" key="9">
    <source>
        <dbReference type="PROSITE-ProRule" id="PRU01240"/>
    </source>
</evidence>
<dbReference type="PANTHER" id="PTHR43806:SF66">
    <property type="entry name" value="SERIN ENDOPEPTIDASE"/>
    <property type="match status" value="1"/>
</dbReference>
<evidence type="ECO:0008006" key="17">
    <source>
        <dbReference type="Google" id="ProtNLM"/>
    </source>
</evidence>
<evidence type="ECO:0000313" key="16">
    <source>
        <dbReference type="Proteomes" id="UP000076580"/>
    </source>
</evidence>
<evidence type="ECO:0000256" key="10">
    <source>
        <dbReference type="RuleBase" id="RU003355"/>
    </source>
</evidence>
<evidence type="ECO:0000256" key="5">
    <source>
        <dbReference type="ARBA" id="ARBA00022729"/>
    </source>
</evidence>
<dbReference type="Pfam" id="PF02225">
    <property type="entry name" value="PA"/>
    <property type="match status" value="1"/>
</dbReference>
<dbReference type="InterPro" id="IPR050131">
    <property type="entry name" value="Peptidase_S8_subtilisin-like"/>
</dbReference>
<dbReference type="CDD" id="cd07489">
    <property type="entry name" value="Peptidases_S8_5"/>
    <property type="match status" value="1"/>
</dbReference>
<evidence type="ECO:0000259" key="13">
    <source>
        <dbReference type="Pfam" id="PF02225"/>
    </source>
</evidence>
<reference evidence="15 16" key="1">
    <citation type="journal article" date="2016" name="Sci. Rep.">
        <title>Insights into Adaptations to a Near-Obligate Nematode Endoparasitic Lifestyle from the Finished Genome of Drechmeria coniospora.</title>
        <authorList>
            <person name="Zhang L."/>
            <person name="Zhou Z."/>
            <person name="Guo Q."/>
            <person name="Fokkens L."/>
            <person name="Miskei M."/>
            <person name="Pocsi I."/>
            <person name="Zhang W."/>
            <person name="Chen M."/>
            <person name="Wang L."/>
            <person name="Sun Y."/>
            <person name="Donzelli B.G."/>
            <person name="Gibson D.M."/>
            <person name="Nelson D.R."/>
            <person name="Luo J.G."/>
            <person name="Rep M."/>
            <person name="Liu H."/>
            <person name="Yang S."/>
            <person name="Wang J."/>
            <person name="Krasnoff S.B."/>
            <person name="Xu Y."/>
            <person name="Molnar I."/>
            <person name="Lin M."/>
        </authorList>
    </citation>
    <scope>NUCLEOTIDE SEQUENCE [LARGE SCALE GENOMIC DNA]</scope>
    <source>
        <strain evidence="15 16">ARSEF 6962</strain>
    </source>
</reference>